<sequence>MKFSNIIVKNVVEKLLLGGDYRDEIVNAINLEFLDFAMDFFKQILNAKLENKEPNLQWYKDNFINNPNIKPDEATIFAGINKKTISNIYGSTTKEIMLEVANHNINYLEDLLNSLGENSENIGVCIKISYNNISVELNHNESLLVINALATKKIALRGGAWSSIGKRAEKPLMMALCQKCGVLPDFINETHFTKNQELDFDREVDFKLYNKHKNKEYRVEVKLMGKGNPESADAVIARDTDIFVADTLSEQNKTQLKSLNIEFLELKNNKNQIDDFCKILHNLDIPFEKPKC</sequence>
<keyword evidence="2" id="KW-1185">Reference proteome</keyword>
<dbReference type="GO" id="GO:0016787">
    <property type="term" value="F:hydrolase activity"/>
    <property type="evidence" value="ECO:0007669"/>
    <property type="project" value="UniProtKB-KW"/>
</dbReference>
<evidence type="ECO:0000313" key="1">
    <source>
        <dbReference type="EMBL" id="MDL0089456.1"/>
    </source>
</evidence>
<keyword evidence="1" id="KW-0255">Endonuclease</keyword>
<dbReference type="EMBL" id="JANURM010000013">
    <property type="protein sequence ID" value="MDL0089456.1"/>
    <property type="molecule type" value="Genomic_DNA"/>
</dbReference>
<evidence type="ECO:0000313" key="2">
    <source>
        <dbReference type="Proteomes" id="UP001173801"/>
    </source>
</evidence>
<keyword evidence="1" id="KW-0378">Hydrolase</keyword>
<accession>A0ABT7HRC0</accession>
<proteinExistence type="predicted"/>
<dbReference type="GO" id="GO:0004519">
    <property type="term" value="F:endonuclease activity"/>
    <property type="evidence" value="ECO:0007669"/>
    <property type="project" value="UniProtKB-KW"/>
</dbReference>
<dbReference type="Pfam" id="PF09516">
    <property type="entry name" value="RE_CfrBI"/>
    <property type="match status" value="1"/>
</dbReference>
<keyword evidence="1" id="KW-0540">Nuclease</keyword>
<reference evidence="1" key="1">
    <citation type="submission" date="2022-08" db="EMBL/GenBank/DDBJ databases">
        <authorList>
            <person name="Wang H."/>
        </authorList>
    </citation>
    <scope>NUCLEOTIDE SEQUENCE</scope>
    <source>
        <strain evidence="1">PS10</strain>
    </source>
</reference>
<dbReference type="Proteomes" id="UP001173801">
    <property type="component" value="Unassembled WGS sequence"/>
</dbReference>
<organism evidence="1 2">
    <name type="scientific">Campylobacter gastrosuis</name>
    <dbReference type="NCBI Taxonomy" id="2974576"/>
    <lineage>
        <taxon>Bacteria</taxon>
        <taxon>Pseudomonadati</taxon>
        <taxon>Campylobacterota</taxon>
        <taxon>Epsilonproteobacteria</taxon>
        <taxon>Campylobacterales</taxon>
        <taxon>Campylobacteraceae</taxon>
        <taxon>Campylobacter</taxon>
    </lineage>
</organism>
<reference evidence="1" key="2">
    <citation type="journal article" date="2023" name="Microorganisms">
        <title>Isolation and Genomic Characteristics of Cat-Borne Campylobacter felis sp. nov. and Sheep-Borne Campylobacter ovis sp. nov.</title>
        <authorList>
            <person name="Wang H."/>
            <person name="Li Y."/>
            <person name="Gu Y."/>
            <person name="Zhou G."/>
            <person name="Chen X."/>
            <person name="Zhang X."/>
            <person name="Shao Z."/>
            <person name="Zhang J."/>
            <person name="Zhang M."/>
        </authorList>
    </citation>
    <scope>NUCLEOTIDE SEQUENCE</scope>
    <source>
        <strain evidence="1">PS10</strain>
    </source>
</reference>
<protein>
    <submittedName>
        <fullName evidence="1">CfrBI family restriction endonuclease</fullName>
        <ecNumber evidence="1">3.1.21.-</ecNumber>
    </submittedName>
</protein>
<comment type="caution">
    <text evidence="1">The sequence shown here is derived from an EMBL/GenBank/DDBJ whole genome shotgun (WGS) entry which is preliminary data.</text>
</comment>
<dbReference type="RefSeq" id="WP_284938126.1">
    <property type="nucleotide sequence ID" value="NZ_JANURM010000013.1"/>
</dbReference>
<dbReference type="EC" id="3.1.21.-" evidence="1"/>
<dbReference type="InterPro" id="IPR019042">
    <property type="entry name" value="Restrct_endonuc_II_CfrBI"/>
</dbReference>
<name>A0ABT7HRC0_9BACT</name>
<gene>
    <name evidence="1" type="ORF">NYG85_08810</name>
</gene>